<gene>
    <name evidence="2" type="ORF">FQB35_02515</name>
</gene>
<keyword evidence="1" id="KW-1133">Transmembrane helix</keyword>
<name>A0A5C0SBP2_CRATE</name>
<keyword evidence="1" id="KW-0812">Transmembrane</keyword>
<evidence type="ECO:0000313" key="2">
    <source>
        <dbReference type="EMBL" id="QEK11332.1"/>
    </source>
</evidence>
<dbReference type="InterPro" id="IPR035168">
    <property type="entry name" value="DUF5317"/>
</dbReference>
<dbReference type="KEGG" id="crs:FQB35_02515"/>
<dbReference type="AlphaFoldDB" id="A0A5C0SBP2"/>
<feature type="transmembrane region" description="Helical" evidence="1">
    <location>
        <begin position="26"/>
        <end position="44"/>
    </location>
</feature>
<keyword evidence="1" id="KW-0472">Membrane</keyword>
<evidence type="ECO:0000256" key="1">
    <source>
        <dbReference type="SAM" id="Phobius"/>
    </source>
</evidence>
<protein>
    <recommendedName>
        <fullName evidence="4">DUF5317 domain-containing protein</fullName>
    </recommendedName>
</protein>
<accession>A0A5C0SBP2</accession>
<evidence type="ECO:0000313" key="3">
    <source>
        <dbReference type="Proteomes" id="UP000324646"/>
    </source>
</evidence>
<feature type="transmembrane region" description="Helical" evidence="1">
    <location>
        <begin position="155"/>
        <end position="171"/>
    </location>
</feature>
<feature type="transmembrane region" description="Helical" evidence="1">
    <location>
        <begin position="56"/>
        <end position="72"/>
    </location>
</feature>
<dbReference type="Pfam" id="PF17248">
    <property type="entry name" value="DUF5317"/>
    <property type="match status" value="1"/>
</dbReference>
<keyword evidence="3" id="KW-1185">Reference proteome</keyword>
<dbReference type="OrthoDB" id="37447at2"/>
<feature type="transmembrane region" description="Helical" evidence="1">
    <location>
        <begin position="79"/>
        <end position="96"/>
    </location>
</feature>
<sequence>MLIEGTIIGLLLGKIRGGRLENLKFLTIRGWPLFILALILQIMLIFETPFLSRYEGYVYAISLIFLLIVLVINIDKKGFWVLLIGVTLNLLVIFLNNGKIPISFESLDLAGKISLIEGIKSGEILRYIPLEDAKTWTKFLAKCIVIPKPYPLSKVISVGNIFISLGIVLFIQGEMIRIRRRFGHRSTKMIIFQYKGQK</sequence>
<organism evidence="2 3">
    <name type="scientific">Crassaminicella thermophila</name>
    <dbReference type="NCBI Taxonomy" id="2599308"/>
    <lineage>
        <taxon>Bacteria</taxon>
        <taxon>Bacillati</taxon>
        <taxon>Bacillota</taxon>
        <taxon>Clostridia</taxon>
        <taxon>Eubacteriales</taxon>
        <taxon>Clostridiaceae</taxon>
        <taxon>Crassaminicella</taxon>
    </lineage>
</organism>
<dbReference type="RefSeq" id="WP_148808405.1">
    <property type="nucleotide sequence ID" value="NZ_CP042243.1"/>
</dbReference>
<dbReference type="EMBL" id="CP042243">
    <property type="protein sequence ID" value="QEK11332.1"/>
    <property type="molecule type" value="Genomic_DNA"/>
</dbReference>
<evidence type="ECO:0008006" key="4">
    <source>
        <dbReference type="Google" id="ProtNLM"/>
    </source>
</evidence>
<proteinExistence type="predicted"/>
<dbReference type="Proteomes" id="UP000324646">
    <property type="component" value="Chromosome"/>
</dbReference>
<reference evidence="2 3" key="1">
    <citation type="submission" date="2019-07" db="EMBL/GenBank/DDBJ databases">
        <title>Complete genome of Crassaminicella thermophila SY095.</title>
        <authorList>
            <person name="Li X."/>
        </authorList>
    </citation>
    <scope>NUCLEOTIDE SEQUENCE [LARGE SCALE GENOMIC DNA]</scope>
    <source>
        <strain evidence="2 3">SY095</strain>
    </source>
</reference>